<protein>
    <recommendedName>
        <fullName evidence="1">Imm33-like domain-containing protein</fullName>
    </recommendedName>
</protein>
<reference evidence="2 3" key="1">
    <citation type="submission" date="2018-06" db="EMBL/GenBank/DDBJ databases">
        <title>Genomic Encyclopedia of Type Strains, Phase III (KMG-III): the genomes of soil and plant-associated and newly described type strains.</title>
        <authorList>
            <person name="Whitman W."/>
        </authorList>
    </citation>
    <scope>NUCLEOTIDE SEQUENCE [LARGE SCALE GENOMIC DNA]</scope>
    <source>
        <strain evidence="2 3">CGMCC 1.8979</strain>
    </source>
</reference>
<evidence type="ECO:0000313" key="2">
    <source>
        <dbReference type="EMBL" id="RAK17293.1"/>
    </source>
</evidence>
<name>A0A327Y890_9BACL</name>
<dbReference type="Proteomes" id="UP000248555">
    <property type="component" value="Unassembled WGS sequence"/>
</dbReference>
<accession>A0A327Y890</accession>
<proteinExistence type="predicted"/>
<dbReference type="InterPro" id="IPR056509">
    <property type="entry name" value="Imm33-like"/>
</dbReference>
<feature type="domain" description="Imm33-like" evidence="1">
    <location>
        <begin position="106"/>
        <end position="206"/>
    </location>
</feature>
<organism evidence="2 3">
    <name type="scientific">Paranoxybacillus vitaminiphilus</name>
    <dbReference type="NCBI Taxonomy" id="581036"/>
    <lineage>
        <taxon>Bacteria</taxon>
        <taxon>Bacillati</taxon>
        <taxon>Bacillota</taxon>
        <taxon>Bacilli</taxon>
        <taxon>Bacillales</taxon>
        <taxon>Anoxybacillaceae</taxon>
        <taxon>Paranoxybacillus</taxon>
    </lineage>
</organism>
<sequence length="212" mass="25171">MVYRGITINKDSNYIITQGLSQVMGKEFKISTQRWTSEDYLRVIRYLIDYVLDYQPIIKGEQTISYHSWLLKFKQVTNLYYEIWEANSEGNGFTKGVDYSIKVIKEQENLCKQYGVSPIFPTFNQNIVISKGVYEGLGVDAVRYPSPEYMTGWWITTELYDDNIDSLMNVHYFHVAFKRPDLIKYLALPYGFRFYITEQEKEIWFDKEVLEE</sequence>
<dbReference type="RefSeq" id="WP_220084982.1">
    <property type="nucleotide sequence ID" value="NZ_QLMH01000012.1"/>
</dbReference>
<dbReference type="EMBL" id="QLMH01000012">
    <property type="protein sequence ID" value="RAK17293.1"/>
    <property type="molecule type" value="Genomic_DNA"/>
</dbReference>
<evidence type="ECO:0000259" key="1">
    <source>
        <dbReference type="Pfam" id="PF24719"/>
    </source>
</evidence>
<dbReference type="AlphaFoldDB" id="A0A327Y890"/>
<gene>
    <name evidence="2" type="ORF">B0I26_11212</name>
</gene>
<evidence type="ECO:0000313" key="3">
    <source>
        <dbReference type="Proteomes" id="UP000248555"/>
    </source>
</evidence>
<keyword evidence="3" id="KW-1185">Reference proteome</keyword>
<dbReference type="Pfam" id="PF24719">
    <property type="entry name" value="Imm33-like"/>
    <property type="match status" value="1"/>
</dbReference>
<comment type="caution">
    <text evidence="2">The sequence shown here is derived from an EMBL/GenBank/DDBJ whole genome shotgun (WGS) entry which is preliminary data.</text>
</comment>